<accession>D7BC19</accession>
<dbReference type="STRING" id="526227.Mesil_0903"/>
<sequence>MSETPEQKDSQLEGQRTDPDRSVQRASLTGYVVMGLVVVVVFLLIYMLAPRG</sequence>
<proteinExistence type="predicted"/>
<keyword evidence="2" id="KW-0472">Membrane</keyword>
<evidence type="ECO:0000313" key="3">
    <source>
        <dbReference type="EMBL" id="ADH62815.1"/>
    </source>
</evidence>
<gene>
    <name evidence="3" type="ordered locus">Mesil_0903</name>
</gene>
<evidence type="ECO:0000313" key="4">
    <source>
        <dbReference type="Proteomes" id="UP000001916"/>
    </source>
</evidence>
<dbReference type="HOGENOM" id="CLU_3081618_0_0_0"/>
<evidence type="ECO:0000256" key="2">
    <source>
        <dbReference type="SAM" id="Phobius"/>
    </source>
</evidence>
<keyword evidence="2" id="KW-1133">Transmembrane helix</keyword>
<dbReference type="KEGG" id="msv:Mesil_0903"/>
<evidence type="ECO:0000256" key="1">
    <source>
        <dbReference type="SAM" id="MobiDB-lite"/>
    </source>
</evidence>
<keyword evidence="4" id="KW-1185">Reference proteome</keyword>
<organism evidence="3 4">
    <name type="scientific">Allomeiothermus silvanus (strain ATCC 700542 / DSM 9946 / NBRC 106475 / NCIMB 13440 / VI-R2)</name>
    <name type="common">Thermus silvanus</name>
    <dbReference type="NCBI Taxonomy" id="526227"/>
    <lineage>
        <taxon>Bacteria</taxon>
        <taxon>Thermotogati</taxon>
        <taxon>Deinococcota</taxon>
        <taxon>Deinococci</taxon>
        <taxon>Thermales</taxon>
        <taxon>Thermaceae</taxon>
        <taxon>Allomeiothermus</taxon>
    </lineage>
</organism>
<dbReference type="EMBL" id="CP002042">
    <property type="protein sequence ID" value="ADH62815.1"/>
    <property type="molecule type" value="Genomic_DNA"/>
</dbReference>
<dbReference type="Proteomes" id="UP000001916">
    <property type="component" value="Chromosome"/>
</dbReference>
<feature type="region of interest" description="Disordered" evidence="1">
    <location>
        <begin position="1"/>
        <end position="22"/>
    </location>
</feature>
<name>D7BC19_ALLS1</name>
<dbReference type="RefSeq" id="WP_013157400.1">
    <property type="nucleotide sequence ID" value="NC_014212.1"/>
</dbReference>
<reference evidence="3 4" key="1">
    <citation type="journal article" date="2010" name="Stand. Genomic Sci.">
        <title>Complete genome sequence of Meiothermus silvanus type strain (VI-R2).</title>
        <authorList>
            <person name="Sikorski J."/>
            <person name="Tindall B.J."/>
            <person name="Lowry S."/>
            <person name="Lucas S."/>
            <person name="Nolan M."/>
            <person name="Copeland A."/>
            <person name="Glavina Del Rio T."/>
            <person name="Tice H."/>
            <person name="Cheng J.F."/>
            <person name="Han C."/>
            <person name="Pitluck S."/>
            <person name="Liolios K."/>
            <person name="Ivanova N."/>
            <person name="Mavromatis K."/>
            <person name="Mikhailova N."/>
            <person name="Pati A."/>
            <person name="Goodwin L."/>
            <person name="Chen A."/>
            <person name="Palaniappan K."/>
            <person name="Land M."/>
            <person name="Hauser L."/>
            <person name="Chang Y.J."/>
            <person name="Jeffries C.D."/>
            <person name="Rohde M."/>
            <person name="Goker M."/>
            <person name="Woyke T."/>
            <person name="Bristow J."/>
            <person name="Eisen J.A."/>
            <person name="Markowitz V."/>
            <person name="Hugenholtz P."/>
            <person name="Kyrpides N.C."/>
            <person name="Klenk H.P."/>
            <person name="Lapidus A."/>
        </authorList>
    </citation>
    <scope>NUCLEOTIDE SEQUENCE [LARGE SCALE GENOMIC DNA]</scope>
    <source>
        <strain evidence="4">ATCC 700542 / DSM 9946 / VI-R2</strain>
    </source>
</reference>
<keyword evidence="2" id="KW-0812">Transmembrane</keyword>
<protein>
    <submittedName>
        <fullName evidence="3">Uncharacterized protein</fullName>
    </submittedName>
</protein>
<feature type="transmembrane region" description="Helical" evidence="2">
    <location>
        <begin position="28"/>
        <end position="49"/>
    </location>
</feature>
<dbReference type="AlphaFoldDB" id="D7BC19"/>